<dbReference type="InterPro" id="IPR001437">
    <property type="entry name" value="Tscrpt_elong_fac_GreA/B_C"/>
</dbReference>
<dbReference type="GO" id="GO:0032784">
    <property type="term" value="P:regulation of DNA-templated transcription elongation"/>
    <property type="evidence" value="ECO:0007669"/>
    <property type="project" value="UniProtKB-UniRule"/>
</dbReference>
<name>A0A1G1VJW7_9BACT</name>
<dbReference type="InterPro" id="IPR006359">
    <property type="entry name" value="Tscrpt_elong_fac_GreA"/>
</dbReference>
<comment type="similarity">
    <text evidence="1 8 9">Belongs to the GreA/GreB family.</text>
</comment>
<dbReference type="HAMAP" id="MF_00105">
    <property type="entry name" value="GreA_GreB"/>
    <property type="match status" value="1"/>
</dbReference>
<sequence>MQPNDKVHLTRQGFEELNQELQQLTGTKLPAAIERVAKAREFGDLAENSEYHNAREDLAMLEGRVEELQALLKRVVIINGSRAKIKTIVDLGCQVVVVGNGQTQTFEIVGEWEADPTQKKISTQSPLGKALMGKKVGETAEFEAPVGKILYTVKKIN</sequence>
<feature type="domain" description="Transcription elongation factor GreA/GreB N-terminal" evidence="11">
    <location>
        <begin position="8"/>
        <end position="77"/>
    </location>
</feature>
<dbReference type="PANTHER" id="PTHR30437">
    <property type="entry name" value="TRANSCRIPTION ELONGATION FACTOR GREA"/>
    <property type="match status" value="1"/>
</dbReference>
<evidence type="ECO:0000256" key="4">
    <source>
        <dbReference type="ARBA" id="ARBA00023125"/>
    </source>
</evidence>
<dbReference type="PIRSF" id="PIRSF006092">
    <property type="entry name" value="GreA_GreB"/>
    <property type="match status" value="1"/>
</dbReference>
<evidence type="ECO:0000256" key="8">
    <source>
        <dbReference type="HAMAP-Rule" id="MF_00105"/>
    </source>
</evidence>
<dbReference type="Pfam" id="PF01272">
    <property type="entry name" value="GreA_GreB"/>
    <property type="match status" value="1"/>
</dbReference>
<keyword evidence="5 8" id="KW-0804">Transcription</keyword>
<dbReference type="InterPro" id="IPR022691">
    <property type="entry name" value="Tscrpt_elong_fac_GreA/B_N"/>
</dbReference>
<dbReference type="SUPFAM" id="SSF46557">
    <property type="entry name" value="GreA transcript cleavage protein, N-terminal domain"/>
    <property type="match status" value="1"/>
</dbReference>
<accession>A0A1G1VJW7</accession>
<proteinExistence type="inferred from homology"/>
<feature type="domain" description="Transcription elongation factor GreA/GreB C-terminal" evidence="10">
    <location>
        <begin position="87"/>
        <end position="157"/>
    </location>
</feature>
<dbReference type="NCBIfam" id="TIGR01462">
    <property type="entry name" value="greA"/>
    <property type="match status" value="1"/>
</dbReference>
<dbReference type="EMBL" id="MHCH01000062">
    <property type="protein sequence ID" value="OGY15634.1"/>
    <property type="molecule type" value="Genomic_DNA"/>
</dbReference>
<dbReference type="InterPro" id="IPR036805">
    <property type="entry name" value="Tscrpt_elong_fac_GreA/B_N_sf"/>
</dbReference>
<dbReference type="GO" id="GO:0070063">
    <property type="term" value="F:RNA polymerase binding"/>
    <property type="evidence" value="ECO:0007669"/>
    <property type="project" value="InterPro"/>
</dbReference>
<organism evidence="12 13">
    <name type="scientific">Candidatus Chisholmbacteria bacterium RIFCSPHIGHO2_01_FULL_48_12</name>
    <dbReference type="NCBI Taxonomy" id="1797589"/>
    <lineage>
        <taxon>Bacteria</taxon>
        <taxon>Candidatus Chisholmiibacteriota</taxon>
    </lineage>
</organism>
<dbReference type="Proteomes" id="UP000177324">
    <property type="component" value="Unassembled WGS sequence"/>
</dbReference>
<evidence type="ECO:0000259" key="11">
    <source>
        <dbReference type="Pfam" id="PF03449"/>
    </source>
</evidence>
<dbReference type="InterPro" id="IPR028624">
    <property type="entry name" value="Tscrpt_elong_fac_GreA/B"/>
</dbReference>
<dbReference type="NCBIfam" id="NF001263">
    <property type="entry name" value="PRK00226.1-4"/>
    <property type="match status" value="1"/>
</dbReference>
<dbReference type="PANTHER" id="PTHR30437:SF4">
    <property type="entry name" value="TRANSCRIPTION ELONGATION FACTOR GREA"/>
    <property type="match status" value="1"/>
</dbReference>
<keyword evidence="3 8" id="KW-0805">Transcription regulation</keyword>
<dbReference type="InterPro" id="IPR023459">
    <property type="entry name" value="Tscrpt_elong_fac_GreA/B_fam"/>
</dbReference>
<evidence type="ECO:0000256" key="1">
    <source>
        <dbReference type="ARBA" id="ARBA00008213"/>
    </source>
</evidence>
<protein>
    <recommendedName>
        <fullName evidence="2 8">Transcription elongation factor GreA</fullName>
    </recommendedName>
    <alternativeName>
        <fullName evidence="7 8">Transcript cleavage factor GreA</fullName>
    </alternativeName>
</protein>
<dbReference type="STRING" id="1797589.A2784_04445"/>
<evidence type="ECO:0000313" key="13">
    <source>
        <dbReference type="Proteomes" id="UP000177324"/>
    </source>
</evidence>
<evidence type="ECO:0000256" key="2">
    <source>
        <dbReference type="ARBA" id="ARBA00013729"/>
    </source>
</evidence>
<comment type="caution">
    <text evidence="12">The sequence shown here is derived from an EMBL/GenBank/DDBJ whole genome shotgun (WGS) entry which is preliminary data.</text>
</comment>
<dbReference type="Pfam" id="PF03449">
    <property type="entry name" value="GreA_GreB_N"/>
    <property type="match status" value="1"/>
</dbReference>
<comment type="function">
    <text evidence="6 8 9">Necessary for efficient RNA polymerase transcription elongation past template-encoded arresting sites. The arresting sites in DNA have the property of trapping a certain fraction of elongating RNA polymerases that pass through, resulting in locked ternary complexes. Cleavage of the nascent transcript by cleavage factors such as GreA or GreB allows the resumption of elongation from the new 3'terminus. GreA releases sequences of 2 to 3 nucleotides.</text>
</comment>
<evidence type="ECO:0000256" key="3">
    <source>
        <dbReference type="ARBA" id="ARBA00023015"/>
    </source>
</evidence>
<dbReference type="Gene3D" id="1.10.287.180">
    <property type="entry name" value="Transcription elongation factor, GreA/GreB, N-terminal domain"/>
    <property type="match status" value="1"/>
</dbReference>
<dbReference type="InterPro" id="IPR036953">
    <property type="entry name" value="GreA/GreB_C_sf"/>
</dbReference>
<evidence type="ECO:0000313" key="12">
    <source>
        <dbReference type="EMBL" id="OGY15634.1"/>
    </source>
</evidence>
<dbReference type="GO" id="GO:0003677">
    <property type="term" value="F:DNA binding"/>
    <property type="evidence" value="ECO:0007669"/>
    <property type="project" value="UniProtKB-UniRule"/>
</dbReference>
<reference evidence="12 13" key="1">
    <citation type="journal article" date="2016" name="Nat. Commun.">
        <title>Thousands of microbial genomes shed light on interconnected biogeochemical processes in an aquifer system.</title>
        <authorList>
            <person name="Anantharaman K."/>
            <person name="Brown C.T."/>
            <person name="Hug L.A."/>
            <person name="Sharon I."/>
            <person name="Castelle C.J."/>
            <person name="Probst A.J."/>
            <person name="Thomas B.C."/>
            <person name="Singh A."/>
            <person name="Wilkins M.J."/>
            <person name="Karaoz U."/>
            <person name="Brodie E.L."/>
            <person name="Williams K.H."/>
            <person name="Hubbard S.S."/>
            <person name="Banfield J.F."/>
        </authorList>
    </citation>
    <scope>NUCLEOTIDE SEQUENCE [LARGE SCALE GENOMIC DNA]</scope>
</reference>
<dbReference type="AlphaFoldDB" id="A0A1G1VJW7"/>
<evidence type="ECO:0000256" key="7">
    <source>
        <dbReference type="ARBA" id="ARBA00030776"/>
    </source>
</evidence>
<evidence type="ECO:0000259" key="10">
    <source>
        <dbReference type="Pfam" id="PF01272"/>
    </source>
</evidence>
<keyword evidence="4 8" id="KW-0238">DNA-binding</keyword>
<dbReference type="Gene3D" id="3.10.50.30">
    <property type="entry name" value="Transcription elongation factor, GreA/GreB, C-terminal domain"/>
    <property type="match status" value="1"/>
</dbReference>
<evidence type="ECO:0000256" key="6">
    <source>
        <dbReference type="ARBA" id="ARBA00024916"/>
    </source>
</evidence>
<evidence type="ECO:0000256" key="5">
    <source>
        <dbReference type="ARBA" id="ARBA00023163"/>
    </source>
</evidence>
<dbReference type="GO" id="GO:0006354">
    <property type="term" value="P:DNA-templated transcription elongation"/>
    <property type="evidence" value="ECO:0007669"/>
    <property type="project" value="TreeGrafter"/>
</dbReference>
<gene>
    <name evidence="8" type="primary">greA</name>
    <name evidence="12" type="ORF">A2784_04445</name>
</gene>
<dbReference type="SUPFAM" id="SSF54534">
    <property type="entry name" value="FKBP-like"/>
    <property type="match status" value="1"/>
</dbReference>
<evidence type="ECO:0000256" key="9">
    <source>
        <dbReference type="RuleBase" id="RU000556"/>
    </source>
</evidence>
<dbReference type="FunFam" id="1.10.287.180:FF:000001">
    <property type="entry name" value="Transcription elongation factor GreA"/>
    <property type="match status" value="1"/>
</dbReference>